<accession>A0A7D9JL66</accession>
<dbReference type="PANTHER" id="PTHR35155:SF1">
    <property type="entry name" value="SPERMATOGENESIS-ASSOCIATED PROTEIN 24"/>
    <property type="match status" value="1"/>
</dbReference>
<dbReference type="OrthoDB" id="10047985at2759"/>
<proteinExistence type="predicted"/>
<keyword evidence="2" id="KW-1185">Reference proteome</keyword>
<feature type="non-terminal residue" evidence="1">
    <location>
        <position position="176"/>
    </location>
</feature>
<organism evidence="1 2">
    <name type="scientific">Paramuricea clavata</name>
    <name type="common">Red gorgonian</name>
    <name type="synonym">Violescent sea-whip</name>
    <dbReference type="NCBI Taxonomy" id="317549"/>
    <lineage>
        <taxon>Eukaryota</taxon>
        <taxon>Metazoa</taxon>
        <taxon>Cnidaria</taxon>
        <taxon>Anthozoa</taxon>
        <taxon>Octocorallia</taxon>
        <taxon>Malacalcyonacea</taxon>
        <taxon>Plexauridae</taxon>
        <taxon>Paramuricea</taxon>
    </lineage>
</organism>
<dbReference type="InterPro" id="IPR029176">
    <property type="entry name" value="SPATA24"/>
</dbReference>
<evidence type="ECO:0000313" key="1">
    <source>
        <dbReference type="EMBL" id="CAB4031370.1"/>
    </source>
</evidence>
<dbReference type="GO" id="GO:0005634">
    <property type="term" value="C:nucleus"/>
    <property type="evidence" value="ECO:0007669"/>
    <property type="project" value="TreeGrafter"/>
</dbReference>
<dbReference type="GO" id="GO:0005737">
    <property type="term" value="C:cytoplasm"/>
    <property type="evidence" value="ECO:0007669"/>
    <property type="project" value="TreeGrafter"/>
</dbReference>
<dbReference type="Pfam" id="PF15175">
    <property type="entry name" value="SPATA24"/>
    <property type="match status" value="1"/>
</dbReference>
<dbReference type="GO" id="GO:0003677">
    <property type="term" value="F:DNA binding"/>
    <property type="evidence" value="ECO:0007669"/>
    <property type="project" value="TreeGrafter"/>
</dbReference>
<dbReference type="PANTHER" id="PTHR35155">
    <property type="entry name" value="SPERMATOGENESIS-ASSOCIATED PROTEIN 24"/>
    <property type="match status" value="1"/>
</dbReference>
<reference evidence="1" key="1">
    <citation type="submission" date="2020-04" db="EMBL/GenBank/DDBJ databases">
        <authorList>
            <person name="Alioto T."/>
            <person name="Alioto T."/>
            <person name="Gomez Garrido J."/>
        </authorList>
    </citation>
    <scope>NUCLEOTIDE SEQUENCE</scope>
    <source>
        <strain evidence="1">A484AB</strain>
    </source>
</reference>
<dbReference type="Proteomes" id="UP001152795">
    <property type="component" value="Unassembled WGS sequence"/>
</dbReference>
<comment type="caution">
    <text evidence="1">The sequence shown here is derived from an EMBL/GenBank/DDBJ whole genome shotgun (WGS) entry which is preliminary data.</text>
</comment>
<dbReference type="EMBL" id="CACRXK020017574">
    <property type="protein sequence ID" value="CAB4031370.1"/>
    <property type="molecule type" value="Genomic_DNA"/>
</dbReference>
<name>A0A7D9JL66_PARCT</name>
<gene>
    <name evidence="1" type="ORF">PACLA_8A044047</name>
</gene>
<sequence>MAEDKERISQSPSYVLVNRQLQDLVRTQNTAIVKLQCMLKRRDVTIPHEDHQAVVAQLDEERLQHMKTRAKLAEETEKLQFAEGQIEMLKGQLEREKTTFETAFQKLKTKAIDESHKNDELYNKCLEMEEICSEKDDGLTFQDAKIKDLRSRISKQKQIHKQLVANLDIELKQEQY</sequence>
<protein>
    <submittedName>
        <fullName evidence="1">Uncharacterized protein</fullName>
    </submittedName>
</protein>
<dbReference type="AlphaFoldDB" id="A0A7D9JL66"/>
<evidence type="ECO:0000313" key="2">
    <source>
        <dbReference type="Proteomes" id="UP001152795"/>
    </source>
</evidence>